<evidence type="ECO:0000256" key="3">
    <source>
        <dbReference type="SAM" id="MobiDB-lite"/>
    </source>
</evidence>
<organism evidence="6 7">
    <name type="scientific">Camelina sativa</name>
    <name type="common">False flax</name>
    <name type="synonym">Myagrum sativum</name>
    <dbReference type="NCBI Taxonomy" id="90675"/>
    <lineage>
        <taxon>Eukaryota</taxon>
        <taxon>Viridiplantae</taxon>
        <taxon>Streptophyta</taxon>
        <taxon>Embryophyta</taxon>
        <taxon>Tracheophyta</taxon>
        <taxon>Spermatophyta</taxon>
        <taxon>Magnoliopsida</taxon>
        <taxon>eudicotyledons</taxon>
        <taxon>Gunneridae</taxon>
        <taxon>Pentapetalae</taxon>
        <taxon>rosids</taxon>
        <taxon>malvids</taxon>
        <taxon>Brassicales</taxon>
        <taxon>Brassicaceae</taxon>
        <taxon>Camelineae</taxon>
        <taxon>Camelina</taxon>
    </lineage>
</organism>
<feature type="domain" description="Myb-like" evidence="4">
    <location>
        <begin position="347"/>
        <end position="402"/>
    </location>
</feature>
<dbReference type="PANTHER" id="PTHR47122">
    <property type="entry name" value="MYB-LIKE DNA-BINDING DOMAIN CONTAINING PROTEIN, EXPRESSED"/>
    <property type="match status" value="1"/>
</dbReference>
<dbReference type="GeneID" id="104792482"/>
<feature type="region of interest" description="Disordered" evidence="3">
    <location>
        <begin position="300"/>
        <end position="351"/>
    </location>
</feature>
<dbReference type="PROSITE" id="PS51294">
    <property type="entry name" value="HTH_MYB"/>
    <property type="match status" value="1"/>
</dbReference>
<evidence type="ECO:0000256" key="2">
    <source>
        <dbReference type="ARBA" id="ARBA00023242"/>
    </source>
</evidence>
<dbReference type="Pfam" id="PF00249">
    <property type="entry name" value="Myb_DNA-binding"/>
    <property type="match status" value="1"/>
</dbReference>
<dbReference type="Proteomes" id="UP000694864">
    <property type="component" value="Chromosome 6"/>
</dbReference>
<feature type="region of interest" description="Disordered" evidence="3">
    <location>
        <begin position="409"/>
        <end position="428"/>
    </location>
</feature>
<dbReference type="CDD" id="cd11660">
    <property type="entry name" value="SANT_TRF"/>
    <property type="match status" value="1"/>
</dbReference>
<evidence type="ECO:0000256" key="1">
    <source>
        <dbReference type="ARBA" id="ARBA00004123"/>
    </source>
</evidence>
<dbReference type="RefSeq" id="XP_019102500.1">
    <property type="nucleotide sequence ID" value="XM_019246955.1"/>
</dbReference>
<sequence>MNKHNICHRCGLETHVILALDGALPYVIFLVFNNKSAFGIRQNKNKSHKTKINNLKSKQQQSSPIHLLRQSVCSFSSPSSSPLEVSVCLYGPFRMDRTPGFPAVGFKCDSVDENVCLSNEYKMSDTKRFVMEPTHDHNTSVNSFLGLGMETMGLSSTMDEFSHGFDFSFLPDYGGLDSCTTQDVEAGLKFEILDGFLDEVEEVEDIYASHDLSSTSNHILPETEDKKKVSELDGGPYGLMNFPSESYSPGISGSTGLSEWSKETVPHAEHQNALGLNEAGIGRRICPTPLIEDSSGERMSYDFRPRKEPMKKYMHTSTENTFRDDQLTSSESEDDISVTKTSRTRSDRRKQQRVWTVDEVMTLVDGISHFGVGKWTDIKNNFFHSATHRTPVDIRDKWRNLLKASYNDKHNDGEAEERRKSLARPMPKDILHRVRELASRHPYPFSKSSCFVYDSSRSQSTSKKKKKRN</sequence>
<keyword evidence="6" id="KW-1185">Reference proteome</keyword>
<evidence type="ECO:0000313" key="7">
    <source>
        <dbReference type="RefSeq" id="XP_019102500.1"/>
    </source>
</evidence>
<evidence type="ECO:0000259" key="5">
    <source>
        <dbReference type="PROSITE" id="PS51294"/>
    </source>
</evidence>
<reference evidence="6" key="1">
    <citation type="journal article" date="2014" name="Nat. Commun.">
        <title>The emerging biofuel crop Camelina sativa retains a highly undifferentiated hexaploid genome structure.</title>
        <authorList>
            <person name="Kagale S."/>
            <person name="Koh C."/>
            <person name="Nixon J."/>
            <person name="Bollina V."/>
            <person name="Clarke W.E."/>
            <person name="Tuteja R."/>
            <person name="Spillane C."/>
            <person name="Robinson S.J."/>
            <person name="Links M.G."/>
            <person name="Clarke C."/>
            <person name="Higgins E.E."/>
            <person name="Huebert T."/>
            <person name="Sharpe A.G."/>
            <person name="Parkin I.A."/>
        </authorList>
    </citation>
    <scope>NUCLEOTIDE SEQUENCE [LARGE SCALE GENOMIC DNA]</scope>
    <source>
        <strain evidence="6">cv. DH55</strain>
    </source>
</reference>
<dbReference type="Gene3D" id="1.10.246.220">
    <property type="match status" value="1"/>
</dbReference>
<comment type="subcellular location">
    <subcellularLocation>
        <location evidence="1">Nucleus</location>
    </subcellularLocation>
</comment>
<feature type="domain" description="HTH myb-type" evidence="5">
    <location>
        <begin position="347"/>
        <end position="406"/>
    </location>
</feature>
<accession>A0ABM1RU12</accession>
<dbReference type="InterPro" id="IPR001005">
    <property type="entry name" value="SANT/Myb"/>
</dbReference>
<dbReference type="PROSITE" id="PS50090">
    <property type="entry name" value="MYB_LIKE"/>
    <property type="match status" value="1"/>
</dbReference>
<name>A0ABM1RU12_CAMSA</name>
<feature type="region of interest" description="Disordered" evidence="3">
    <location>
        <begin position="444"/>
        <end position="469"/>
    </location>
</feature>
<reference evidence="7" key="2">
    <citation type="submission" date="2025-08" db="UniProtKB">
        <authorList>
            <consortium name="RefSeq"/>
        </authorList>
    </citation>
    <scope>IDENTIFICATION</scope>
    <source>
        <tissue evidence="7">Leaf</tissue>
    </source>
</reference>
<keyword evidence="2" id="KW-0539">Nucleus</keyword>
<proteinExistence type="predicted"/>
<dbReference type="InterPro" id="IPR009057">
    <property type="entry name" value="Homeodomain-like_sf"/>
</dbReference>
<feature type="compositionally biased region" description="Basic residues" evidence="3">
    <location>
        <begin position="342"/>
        <end position="351"/>
    </location>
</feature>
<evidence type="ECO:0000313" key="6">
    <source>
        <dbReference type="Proteomes" id="UP000694864"/>
    </source>
</evidence>
<dbReference type="SMART" id="SM00717">
    <property type="entry name" value="SANT"/>
    <property type="match status" value="1"/>
</dbReference>
<protein>
    <submittedName>
        <fullName evidence="7">Uncharacterized protein LOC104792482 isoform X3</fullName>
    </submittedName>
</protein>
<dbReference type="PANTHER" id="PTHR47122:SF5">
    <property type="entry name" value="TRF-LIKE 8"/>
    <property type="match status" value="1"/>
</dbReference>
<dbReference type="InterPro" id="IPR017930">
    <property type="entry name" value="Myb_dom"/>
</dbReference>
<evidence type="ECO:0000259" key="4">
    <source>
        <dbReference type="PROSITE" id="PS50090"/>
    </source>
</evidence>
<feature type="compositionally biased region" description="Basic and acidic residues" evidence="3">
    <location>
        <begin position="300"/>
        <end position="311"/>
    </location>
</feature>
<gene>
    <name evidence="7" type="primary">LOC104792482</name>
</gene>
<dbReference type="SUPFAM" id="SSF46689">
    <property type="entry name" value="Homeodomain-like"/>
    <property type="match status" value="1"/>
</dbReference>